<protein>
    <recommendedName>
        <fullName evidence="3">DUF1566 domain-containing protein</fullName>
    </recommendedName>
</protein>
<dbReference type="EMBL" id="BMGL01000008">
    <property type="protein sequence ID" value="GGE15536.1"/>
    <property type="molecule type" value="Genomic_DNA"/>
</dbReference>
<dbReference type="Proteomes" id="UP000599688">
    <property type="component" value="Unassembled WGS sequence"/>
</dbReference>
<dbReference type="RefSeq" id="WP_188406310.1">
    <property type="nucleotide sequence ID" value="NZ_BMGL01000008.1"/>
</dbReference>
<organism evidence="1 2">
    <name type="scientific">Psychroflexus salis</name>
    <dbReference type="NCBI Taxonomy" id="1526574"/>
    <lineage>
        <taxon>Bacteria</taxon>
        <taxon>Pseudomonadati</taxon>
        <taxon>Bacteroidota</taxon>
        <taxon>Flavobacteriia</taxon>
        <taxon>Flavobacteriales</taxon>
        <taxon>Flavobacteriaceae</taxon>
        <taxon>Psychroflexus</taxon>
    </lineage>
</organism>
<name>A0A916ZW33_9FLAO</name>
<evidence type="ECO:0008006" key="3">
    <source>
        <dbReference type="Google" id="ProtNLM"/>
    </source>
</evidence>
<evidence type="ECO:0000313" key="2">
    <source>
        <dbReference type="Proteomes" id="UP000599688"/>
    </source>
</evidence>
<proteinExistence type="predicted"/>
<keyword evidence="2" id="KW-1185">Reference proteome</keyword>
<comment type="caution">
    <text evidence="1">The sequence shown here is derived from an EMBL/GenBank/DDBJ whole genome shotgun (WGS) entry which is preliminary data.</text>
</comment>
<gene>
    <name evidence="1" type="ORF">GCM10010831_16080</name>
</gene>
<dbReference type="AlphaFoldDB" id="A0A916ZW33"/>
<accession>A0A916ZW33</accession>
<sequence>MQNKFNNILKELLSRFDQDILLKSSVLAIVKDLQPDLHPSYHTILMHAVDSQLMTKLNKFKNQNNEFEVLNLRTQFKENNGFDDRAYEVFDAFCEGLNIEIRQFLTIENSFDSEIKEHGRAQITNNLVNSKVTNSLSINNKITSSDLKMLCDSNGAAIGFLNQYKFKKTDSWRYPTSDELKSEAEELRLQSYKLLWCRDSNTNTISIFNVEKGTHEKCNNQQQLQQLLPLLAICDLKYSSIIDRELAVHINTTNEWGLSIVYGALGEHTYPESFLGSFNKFKLHNKSNWRLPSIIELGQLYKHRESLNLSPELPVWSSTEPKKFFVNVLDFQTGEISEWKKYANAFDKRRGTIILISN</sequence>
<reference evidence="1 2" key="1">
    <citation type="journal article" date="2014" name="Int. J. Syst. Evol. Microbiol.">
        <title>Complete genome sequence of Corynebacterium casei LMG S-19264T (=DSM 44701T), isolated from a smear-ripened cheese.</title>
        <authorList>
            <consortium name="US DOE Joint Genome Institute (JGI-PGF)"/>
            <person name="Walter F."/>
            <person name="Albersmeier A."/>
            <person name="Kalinowski J."/>
            <person name="Ruckert C."/>
        </authorList>
    </citation>
    <scope>NUCLEOTIDE SEQUENCE [LARGE SCALE GENOMIC DNA]</scope>
    <source>
        <strain evidence="1 2">CGMCC 1.12925</strain>
    </source>
</reference>
<evidence type="ECO:0000313" key="1">
    <source>
        <dbReference type="EMBL" id="GGE15536.1"/>
    </source>
</evidence>